<evidence type="ECO:0000313" key="2">
    <source>
        <dbReference type="Proteomes" id="UP000094197"/>
    </source>
</evidence>
<proteinExistence type="predicted"/>
<sequence>MCIGLMIRTPSNSSGSEITRVIAKLLSKKEKTKAKSAKFRAVKPLIVKRREKNLRKSFF</sequence>
<dbReference type="AlphaFoldDB" id="A0A1D7UV95"/>
<protein>
    <submittedName>
        <fullName evidence="1">Uncharacterized protein</fullName>
    </submittedName>
</protein>
<dbReference type="EMBL" id="CP015217">
    <property type="protein sequence ID" value="AOP33453.1"/>
    <property type="molecule type" value="Genomic_DNA"/>
</dbReference>
<dbReference type="KEGG" id="laj:A0128_06090"/>
<gene>
    <name evidence="1" type="ORF">A0128_06090</name>
</gene>
<reference evidence="1 2" key="1">
    <citation type="submission" date="2016-04" db="EMBL/GenBank/DDBJ databases">
        <title>Complete genome seqeunce of Leptospira alstonii serovar Room22.</title>
        <authorList>
            <person name="Nally J.E."/>
            <person name="Bayles D.O."/>
            <person name="Hurley D."/>
            <person name="Fanning S."/>
            <person name="McMahon B.J."/>
            <person name="Arent Z."/>
        </authorList>
    </citation>
    <scope>NUCLEOTIDE SEQUENCE [LARGE SCALE GENOMIC DNA]</scope>
    <source>
        <strain evidence="1 2">GWTS #1</strain>
    </source>
</reference>
<accession>A0A1D7UV95</accession>
<dbReference type="Proteomes" id="UP000094197">
    <property type="component" value="Chromosome 1"/>
</dbReference>
<evidence type="ECO:0000313" key="1">
    <source>
        <dbReference type="EMBL" id="AOP33453.1"/>
    </source>
</evidence>
<keyword evidence="2" id="KW-1185">Reference proteome</keyword>
<organism evidence="1 2">
    <name type="scientific">Leptospira tipperaryensis</name>
    <dbReference type="NCBI Taxonomy" id="2564040"/>
    <lineage>
        <taxon>Bacteria</taxon>
        <taxon>Pseudomonadati</taxon>
        <taxon>Spirochaetota</taxon>
        <taxon>Spirochaetia</taxon>
        <taxon>Leptospirales</taxon>
        <taxon>Leptospiraceae</taxon>
        <taxon>Leptospira</taxon>
    </lineage>
</organism>
<name>A0A1D7UV95_9LEPT</name>